<dbReference type="OrthoDB" id="9774491at2"/>
<keyword evidence="4" id="KW-0132">Cell division</keyword>
<dbReference type="Proteomes" id="UP000321234">
    <property type="component" value="Unassembled WGS sequence"/>
</dbReference>
<reference evidence="4 5" key="1">
    <citation type="submission" date="2019-07" db="EMBL/GenBank/DDBJ databases">
        <title>Quadrisphaera sp. strain DD2A genome sequencing and assembly.</title>
        <authorList>
            <person name="Kim I."/>
        </authorList>
    </citation>
    <scope>NUCLEOTIDE SEQUENCE [LARGE SCALE GENOMIC DNA]</scope>
    <source>
        <strain evidence="4 5">DD2A</strain>
    </source>
</reference>
<name>A0A5C8ZHZ6_9ACTN</name>
<keyword evidence="1" id="KW-0547">Nucleotide-binding</keyword>
<organism evidence="4 5">
    <name type="scientific">Quadrisphaera setariae</name>
    <dbReference type="NCBI Taxonomy" id="2593304"/>
    <lineage>
        <taxon>Bacteria</taxon>
        <taxon>Bacillati</taxon>
        <taxon>Actinomycetota</taxon>
        <taxon>Actinomycetes</taxon>
        <taxon>Kineosporiales</taxon>
        <taxon>Kineosporiaceae</taxon>
        <taxon>Quadrisphaera</taxon>
    </lineage>
</organism>
<dbReference type="GO" id="GO:0005737">
    <property type="term" value="C:cytoplasm"/>
    <property type="evidence" value="ECO:0007669"/>
    <property type="project" value="TreeGrafter"/>
</dbReference>
<dbReference type="GO" id="GO:0005524">
    <property type="term" value="F:ATP binding"/>
    <property type="evidence" value="ECO:0007669"/>
    <property type="project" value="UniProtKB-KW"/>
</dbReference>
<dbReference type="PANTHER" id="PTHR12169:SF6">
    <property type="entry name" value="AFG1-LIKE ATPASE"/>
    <property type="match status" value="1"/>
</dbReference>
<feature type="domain" description="AAA+ ATPase" evidence="3">
    <location>
        <begin position="61"/>
        <end position="205"/>
    </location>
</feature>
<dbReference type="Pfam" id="PF03969">
    <property type="entry name" value="AFG1_ATPase"/>
    <property type="match status" value="1"/>
</dbReference>
<dbReference type="AlphaFoldDB" id="A0A5C8ZHZ6"/>
<dbReference type="SMART" id="SM00382">
    <property type="entry name" value="AAA"/>
    <property type="match status" value="1"/>
</dbReference>
<keyword evidence="4" id="KW-0131">Cell cycle</keyword>
<keyword evidence="5" id="KW-1185">Reference proteome</keyword>
<dbReference type="NCBIfam" id="NF040713">
    <property type="entry name" value="ZapE"/>
    <property type="match status" value="1"/>
</dbReference>
<keyword evidence="2" id="KW-0067">ATP-binding</keyword>
<dbReference type="Gene3D" id="3.40.50.300">
    <property type="entry name" value="P-loop containing nucleotide triphosphate hydrolases"/>
    <property type="match status" value="1"/>
</dbReference>
<evidence type="ECO:0000256" key="1">
    <source>
        <dbReference type="ARBA" id="ARBA00022741"/>
    </source>
</evidence>
<evidence type="ECO:0000313" key="4">
    <source>
        <dbReference type="EMBL" id="TXR56798.1"/>
    </source>
</evidence>
<dbReference type="GO" id="GO:0032153">
    <property type="term" value="C:cell division site"/>
    <property type="evidence" value="ECO:0007669"/>
    <property type="project" value="TreeGrafter"/>
</dbReference>
<proteinExistence type="predicted"/>
<dbReference type="InterPro" id="IPR005654">
    <property type="entry name" value="ATPase_AFG1-like"/>
</dbReference>
<sequence>MVVARNAGAGLREVFDRAARDLGSELDREQQPAADVLAAVGVSLLAAPPARGAGSRLRRPPARGAYLHGPVGRGKTWLVEVLAEHLAAHLPAGAVLRLHAYEAARRLHRAVAARVGTSTGLDGATTDLLGGARVLFLDELHAHDPGDAMLLSRLLRALPERGVVLLATSNYAPSGLLPDPRHHHLVLPLVAALETTCHVVAVDGAVDHRAVGHGGGRPHWCTGAWLSPGGAAQLVAVGLAPPDPSHRRQLVVGGRPLHVLAADPLDHDDDESAVPAVHLHFADLCEQPTSVGDLLELTDRYRTVVLVGVPAPAAAGVDPWRRFANLVDLCWDRDVRLVVLAAEGPNCVLDLPITDGDRMLSRVSLLRRT</sequence>
<dbReference type="InterPro" id="IPR027417">
    <property type="entry name" value="P-loop_NTPase"/>
</dbReference>
<dbReference type="InterPro" id="IPR003593">
    <property type="entry name" value="AAA+_ATPase"/>
</dbReference>
<protein>
    <submittedName>
        <fullName evidence="4">Cell division protein ZapE</fullName>
    </submittedName>
</protein>
<evidence type="ECO:0000259" key="3">
    <source>
        <dbReference type="SMART" id="SM00382"/>
    </source>
</evidence>
<dbReference type="GO" id="GO:0016887">
    <property type="term" value="F:ATP hydrolysis activity"/>
    <property type="evidence" value="ECO:0007669"/>
    <property type="project" value="InterPro"/>
</dbReference>
<dbReference type="GO" id="GO:0051301">
    <property type="term" value="P:cell division"/>
    <property type="evidence" value="ECO:0007669"/>
    <property type="project" value="UniProtKB-KW"/>
</dbReference>
<dbReference type="CDD" id="cd00009">
    <property type="entry name" value="AAA"/>
    <property type="match status" value="1"/>
</dbReference>
<dbReference type="SUPFAM" id="SSF52540">
    <property type="entry name" value="P-loop containing nucleoside triphosphate hydrolases"/>
    <property type="match status" value="1"/>
</dbReference>
<evidence type="ECO:0000313" key="5">
    <source>
        <dbReference type="Proteomes" id="UP000321234"/>
    </source>
</evidence>
<gene>
    <name evidence="4" type="primary">zapE</name>
    <name evidence="4" type="ORF">FMM08_08700</name>
</gene>
<accession>A0A5C8ZHZ6</accession>
<dbReference type="RefSeq" id="WP_147925927.1">
    <property type="nucleotide sequence ID" value="NZ_VKAC01000004.1"/>
</dbReference>
<dbReference type="PANTHER" id="PTHR12169">
    <property type="entry name" value="ATPASE N2B"/>
    <property type="match status" value="1"/>
</dbReference>
<comment type="caution">
    <text evidence="4">The sequence shown here is derived from an EMBL/GenBank/DDBJ whole genome shotgun (WGS) entry which is preliminary data.</text>
</comment>
<evidence type="ECO:0000256" key="2">
    <source>
        <dbReference type="ARBA" id="ARBA00022840"/>
    </source>
</evidence>
<dbReference type="EMBL" id="VKAC01000004">
    <property type="protein sequence ID" value="TXR56798.1"/>
    <property type="molecule type" value="Genomic_DNA"/>
</dbReference>